<sequence>MYVKPMSVTISKNAPATRREFNEPIMNREVVAMNAGKSQKLYSTLGILGEAIVRVCVMKAARVLRRLLAEIKRRTDPVTVPIDQRIVSVVITRRQRLEIQK</sequence>
<proteinExistence type="predicted"/>
<name>A0ABD2BAH2_VESSQ</name>
<comment type="caution">
    <text evidence="1">The sequence shown here is derived from an EMBL/GenBank/DDBJ whole genome shotgun (WGS) entry which is preliminary data.</text>
</comment>
<reference evidence="1 2" key="1">
    <citation type="journal article" date="2024" name="Ann. Entomol. Soc. Am.">
        <title>Genomic analyses of the southern and eastern yellowjacket wasps (Hymenoptera: Vespidae) reveal evolutionary signatures of social life.</title>
        <authorList>
            <person name="Catto M.A."/>
            <person name="Caine P.B."/>
            <person name="Orr S.E."/>
            <person name="Hunt B.G."/>
            <person name="Goodisman M.A.D."/>
        </authorList>
    </citation>
    <scope>NUCLEOTIDE SEQUENCE [LARGE SCALE GENOMIC DNA]</scope>
    <source>
        <strain evidence="1">233</strain>
        <tissue evidence="1">Head and thorax</tissue>
    </source>
</reference>
<evidence type="ECO:0000313" key="1">
    <source>
        <dbReference type="EMBL" id="KAL2729726.1"/>
    </source>
</evidence>
<dbReference type="EMBL" id="JAUDFV010000118">
    <property type="protein sequence ID" value="KAL2729726.1"/>
    <property type="molecule type" value="Genomic_DNA"/>
</dbReference>
<dbReference type="Proteomes" id="UP001607302">
    <property type="component" value="Unassembled WGS sequence"/>
</dbReference>
<dbReference type="AlphaFoldDB" id="A0ABD2BAH2"/>
<gene>
    <name evidence="1" type="ORF">V1478_005598</name>
</gene>
<evidence type="ECO:0000313" key="2">
    <source>
        <dbReference type="Proteomes" id="UP001607302"/>
    </source>
</evidence>
<accession>A0ABD2BAH2</accession>
<protein>
    <submittedName>
        <fullName evidence="1">Uncharacterized protein</fullName>
    </submittedName>
</protein>
<keyword evidence="2" id="KW-1185">Reference proteome</keyword>
<organism evidence="1 2">
    <name type="scientific">Vespula squamosa</name>
    <name type="common">Southern yellow jacket</name>
    <name type="synonym">Wasp</name>
    <dbReference type="NCBI Taxonomy" id="30214"/>
    <lineage>
        <taxon>Eukaryota</taxon>
        <taxon>Metazoa</taxon>
        <taxon>Ecdysozoa</taxon>
        <taxon>Arthropoda</taxon>
        <taxon>Hexapoda</taxon>
        <taxon>Insecta</taxon>
        <taxon>Pterygota</taxon>
        <taxon>Neoptera</taxon>
        <taxon>Endopterygota</taxon>
        <taxon>Hymenoptera</taxon>
        <taxon>Apocrita</taxon>
        <taxon>Aculeata</taxon>
        <taxon>Vespoidea</taxon>
        <taxon>Vespidae</taxon>
        <taxon>Vespinae</taxon>
        <taxon>Vespula</taxon>
    </lineage>
</organism>